<keyword evidence="2" id="KW-1185">Reference proteome</keyword>
<reference evidence="1 2" key="2">
    <citation type="submission" date="2016-12" db="EMBL/GenBank/DDBJ databases">
        <title>Draft Genome Sequence of Cystobacter ferrugineus Strain Cbfe23.</title>
        <authorList>
            <person name="Akbar S."/>
            <person name="Dowd S.E."/>
            <person name="Stevens D.C."/>
        </authorList>
    </citation>
    <scope>NUCLEOTIDE SEQUENCE [LARGE SCALE GENOMIC DNA]</scope>
    <source>
        <strain evidence="1 2">Cbfe23</strain>
    </source>
</reference>
<protein>
    <submittedName>
        <fullName evidence="1">Uncharacterized protein</fullName>
    </submittedName>
</protein>
<sequence length="69" mass="7648">MRWLPRGVRLRRNIEWFGSSSNGPTNESLQLSNARDVIKGADLDIWGLEEVVSTTSFNSLKSQLSSAPA</sequence>
<evidence type="ECO:0000313" key="2">
    <source>
        <dbReference type="Proteomes" id="UP000182229"/>
    </source>
</evidence>
<organism evidence="1 2">
    <name type="scientific">Cystobacter ferrugineus</name>
    <dbReference type="NCBI Taxonomy" id="83449"/>
    <lineage>
        <taxon>Bacteria</taxon>
        <taxon>Pseudomonadati</taxon>
        <taxon>Myxococcota</taxon>
        <taxon>Myxococcia</taxon>
        <taxon>Myxococcales</taxon>
        <taxon>Cystobacterineae</taxon>
        <taxon>Archangiaceae</taxon>
        <taxon>Cystobacter</taxon>
    </lineage>
</organism>
<dbReference type="EMBL" id="MPIN01000004">
    <property type="protein sequence ID" value="OJH39549.1"/>
    <property type="molecule type" value="Genomic_DNA"/>
</dbReference>
<dbReference type="AlphaFoldDB" id="A0A1L9BBC6"/>
<dbReference type="Proteomes" id="UP000182229">
    <property type="component" value="Unassembled WGS sequence"/>
</dbReference>
<gene>
    <name evidence="1" type="ORF">BON30_18820</name>
</gene>
<evidence type="ECO:0000313" key="1">
    <source>
        <dbReference type="EMBL" id="OJH39549.1"/>
    </source>
</evidence>
<dbReference type="InterPro" id="IPR036691">
    <property type="entry name" value="Endo/exonu/phosph_ase_sf"/>
</dbReference>
<proteinExistence type="predicted"/>
<name>A0A1L9BBC6_9BACT</name>
<dbReference type="STRING" id="83449.BON30_18820"/>
<accession>A0A1L9BBC6</accession>
<reference evidence="2" key="1">
    <citation type="submission" date="2016-11" db="EMBL/GenBank/DDBJ databases">
        <authorList>
            <person name="Shukria A."/>
            <person name="Stevens D.C."/>
        </authorList>
    </citation>
    <scope>NUCLEOTIDE SEQUENCE [LARGE SCALE GENOMIC DNA]</scope>
    <source>
        <strain evidence="2">Cbfe23</strain>
    </source>
</reference>
<dbReference type="Gene3D" id="3.60.10.10">
    <property type="entry name" value="Endonuclease/exonuclease/phosphatase"/>
    <property type="match status" value="1"/>
</dbReference>
<comment type="caution">
    <text evidence="1">The sequence shown here is derived from an EMBL/GenBank/DDBJ whole genome shotgun (WGS) entry which is preliminary data.</text>
</comment>
<dbReference type="RefSeq" id="WP_071899718.1">
    <property type="nucleotide sequence ID" value="NZ_MPIN01000004.1"/>
</dbReference>